<evidence type="ECO:0000313" key="2">
    <source>
        <dbReference type="Proteomes" id="UP000273022"/>
    </source>
</evidence>
<reference evidence="1 2" key="1">
    <citation type="submission" date="2018-09" db="EMBL/GenBank/DDBJ databases">
        <title>Phylogeny of the Shewanellaceae, and recommendation for two new genera, Pseudoshewanella and Parashewanella.</title>
        <authorList>
            <person name="Wang G."/>
        </authorList>
    </citation>
    <scope>NUCLEOTIDE SEQUENCE [LARGE SCALE GENOMIC DNA]</scope>
    <source>
        <strain evidence="1 2">KCTC 22492</strain>
    </source>
</reference>
<protein>
    <submittedName>
        <fullName evidence="1">Uncharacterized protein</fullName>
    </submittedName>
</protein>
<organism evidence="1 2">
    <name type="scientific">Parashewanella spongiae</name>
    <dbReference type="NCBI Taxonomy" id="342950"/>
    <lineage>
        <taxon>Bacteria</taxon>
        <taxon>Pseudomonadati</taxon>
        <taxon>Pseudomonadota</taxon>
        <taxon>Gammaproteobacteria</taxon>
        <taxon>Alteromonadales</taxon>
        <taxon>Shewanellaceae</taxon>
        <taxon>Parashewanella</taxon>
    </lineage>
</organism>
<keyword evidence="2" id="KW-1185">Reference proteome</keyword>
<comment type="caution">
    <text evidence="1">The sequence shown here is derived from an EMBL/GenBank/DDBJ whole genome shotgun (WGS) entry which is preliminary data.</text>
</comment>
<name>A0A3A6TA40_9GAMM</name>
<feature type="non-terminal residue" evidence="1">
    <location>
        <position position="1"/>
    </location>
</feature>
<dbReference type="RefSeq" id="WP_207805337.1">
    <property type="nucleotide sequence ID" value="NZ_ML064777.1"/>
</dbReference>
<sequence length="100" mass="11307">SREMAHSNLKNISEIFAYISGVGLVQQLDKAQASLRLSLFVRWLLRSGRESEWSKVNKETSLVILYKYIQLPSLNVRSAALLFGNGVGRLLNNQKFNTLP</sequence>
<gene>
    <name evidence="1" type="ORF">D5R81_18735</name>
</gene>
<dbReference type="AlphaFoldDB" id="A0A3A6TA40"/>
<proteinExistence type="predicted"/>
<accession>A0A3A6TA40</accession>
<dbReference type="Proteomes" id="UP000273022">
    <property type="component" value="Unassembled WGS sequence"/>
</dbReference>
<evidence type="ECO:0000313" key="1">
    <source>
        <dbReference type="EMBL" id="RJY05099.1"/>
    </source>
</evidence>
<dbReference type="EMBL" id="QYYH01000194">
    <property type="protein sequence ID" value="RJY05099.1"/>
    <property type="molecule type" value="Genomic_DNA"/>
</dbReference>